<dbReference type="Proteomes" id="UP001620626">
    <property type="component" value="Unassembled WGS sequence"/>
</dbReference>
<name>A0ABD2HXI3_9BILA</name>
<keyword evidence="1" id="KW-0175">Coiled coil</keyword>
<keyword evidence="3" id="KW-0812">Transmembrane</keyword>
<feature type="coiled-coil region" evidence="1">
    <location>
        <begin position="578"/>
        <end position="612"/>
    </location>
</feature>
<evidence type="ECO:0000256" key="2">
    <source>
        <dbReference type="SAM" id="MobiDB-lite"/>
    </source>
</evidence>
<dbReference type="PANTHER" id="PTHR23159">
    <property type="entry name" value="CENTROSOMAL PROTEIN 2"/>
    <property type="match status" value="1"/>
</dbReference>
<feature type="transmembrane region" description="Helical" evidence="3">
    <location>
        <begin position="1230"/>
        <end position="1254"/>
    </location>
</feature>
<gene>
    <name evidence="4" type="ORF">niasHT_030819</name>
</gene>
<keyword evidence="3" id="KW-1133">Transmembrane helix</keyword>
<dbReference type="PANTHER" id="PTHR23159:SF31">
    <property type="entry name" value="CENTROSOME-ASSOCIATED PROTEIN CEP250 ISOFORM X1"/>
    <property type="match status" value="1"/>
</dbReference>
<feature type="coiled-coil region" evidence="1">
    <location>
        <begin position="208"/>
        <end position="389"/>
    </location>
</feature>
<feature type="region of interest" description="Disordered" evidence="2">
    <location>
        <begin position="389"/>
        <end position="409"/>
    </location>
</feature>
<sequence length="1262" mass="142784">MDDKKGASLLSFLNLLSSDLGLEDFQSLREAKPMLPALIEFVKTGQLRFMDTHGFSIHTAFSEIEAATGEKLCASLLLGTSDDSSKNGDIELAKVFLALIFSLRILHVDQFNALISRLGSGQAHTLGEMVNLLYLHRRSAELPLTQVLSLAENGVPPKKLSASANAFPFLHNNSDTLHIFSSPTKYGVIDGGSPSASPGKQSADEEEMAKQKIRSTELKGRMKQLEKANEQLNDQLNMAQEEYNNLDIKFEEMRVGNLKLQDTVHNLNGRLKEAQDESELRRYEFEQLKREQKNANERNAKAMDKQAKEVKDKDQEVQMLHNRLNDYAKKFAAKEALESRVKFLEQQIVNQQGMQRELREEMERALNRANTAETELSSLKKQMMNATTTAQTAATASGSSTSDGKITNNNTQKYENAPFGSSSNVVSLQDELNSTLTMANNNSNKDGNCFVNNGVTDDELARIKTQLEVLECENRQLRQSVDNSKAELDSVRNNCEQRVKDKAVDIERLQQDCEASREEIQKLRQKEALSNERQSSMEAKNSQLEGKLSVLELSLDKAATVIEQYSTASEKHCSAAELLQVQHELTKTQAENQQLRNKMEQFKHQATQEQRLISEHWYSTHRELLRSVGGGMRSFLRRQLDAAMSSSAAGISPPSSSSVTQKLPHSHFTTYQPTRWWGFNLLVVFICSAFLICCFTDFAFEFNYNYDAVFSHCQLMDDKKGASLLSFLNLLSSDLGLEDFQSLREAKPMLPALIEFVKTGQLRFMDTHGFSIHTAFSEIEAATGEKLCASLLLGTSDDSSKNGDIELAKVFLALIFSLRILHVDQFNALIARLEKVQARILGEMIGTLCMHRLTAELPFSQVLSPSGKLMSANAFPLLHNNNSNKLQIFSSPTKSGILAADSPSASPGKQSADEEEMAKQKIRSTELKGRMKQLEKANEQLNDQLNMAQEEYNNLDIKFEEMRVGNLKLQDTVHNLNGRLKEAQDESELRRYEFEQLKREQKNANERNAKASGKMGKHEKELEEKERELQLLHKRLDDYAKKFAAKEALESRVKFLEQQIVNYQGMQRELHEETEQQRQKEALSEERRISLEANNSQLEGNLRDFELSLDKAATVIEQYSTASEKHCSAAELLQVQHELTKTQAENQQLRNKMEQFKHQATQEQRLISEHWYSTHRELLRSVGGGMRSFLRRQLDAAMSSSAAGISPPSSSSVTQKLPHSHFTTYQPTRWWGFNLLVVFICSAFLICCFTDFAFEFNFNYDV</sequence>
<evidence type="ECO:0000256" key="1">
    <source>
        <dbReference type="SAM" id="Coils"/>
    </source>
</evidence>
<dbReference type="EMBL" id="JBICBT010001408">
    <property type="protein sequence ID" value="KAL3068528.1"/>
    <property type="molecule type" value="Genomic_DNA"/>
</dbReference>
<reference evidence="4 5" key="1">
    <citation type="submission" date="2024-10" db="EMBL/GenBank/DDBJ databases">
        <authorList>
            <person name="Kim D."/>
        </authorList>
    </citation>
    <scope>NUCLEOTIDE SEQUENCE [LARGE SCALE GENOMIC DNA]</scope>
    <source>
        <strain evidence="4">BH-2024</strain>
    </source>
</reference>
<evidence type="ECO:0000313" key="4">
    <source>
        <dbReference type="EMBL" id="KAL3068528.1"/>
    </source>
</evidence>
<feature type="coiled-coil region" evidence="1">
    <location>
        <begin position="1132"/>
        <end position="1166"/>
    </location>
</feature>
<comment type="caution">
    <text evidence="4">The sequence shown here is derived from an EMBL/GenBank/DDBJ whole genome shotgun (WGS) entry which is preliminary data.</text>
</comment>
<feature type="transmembrane region" description="Helical" evidence="3">
    <location>
        <begin position="676"/>
        <end position="700"/>
    </location>
</feature>
<feature type="compositionally biased region" description="Basic and acidic residues" evidence="2">
    <location>
        <begin position="998"/>
        <end position="1009"/>
    </location>
</feature>
<evidence type="ECO:0000256" key="3">
    <source>
        <dbReference type="SAM" id="Phobius"/>
    </source>
</evidence>
<organism evidence="4 5">
    <name type="scientific">Heterodera trifolii</name>
    <dbReference type="NCBI Taxonomy" id="157864"/>
    <lineage>
        <taxon>Eukaryota</taxon>
        <taxon>Metazoa</taxon>
        <taxon>Ecdysozoa</taxon>
        <taxon>Nematoda</taxon>
        <taxon>Chromadorea</taxon>
        <taxon>Rhabditida</taxon>
        <taxon>Tylenchina</taxon>
        <taxon>Tylenchomorpha</taxon>
        <taxon>Tylenchoidea</taxon>
        <taxon>Heteroderidae</taxon>
        <taxon>Heteroderinae</taxon>
        <taxon>Heterodera</taxon>
    </lineage>
</organism>
<feature type="region of interest" description="Disordered" evidence="2">
    <location>
        <begin position="998"/>
        <end position="1022"/>
    </location>
</feature>
<accession>A0ABD2HXI3</accession>
<dbReference type="AlphaFoldDB" id="A0ABD2HXI3"/>
<evidence type="ECO:0000313" key="5">
    <source>
        <dbReference type="Proteomes" id="UP001620626"/>
    </source>
</evidence>
<keyword evidence="3" id="KW-0472">Membrane</keyword>
<keyword evidence="5" id="KW-1185">Reference proteome</keyword>
<feature type="coiled-coil region" evidence="1">
    <location>
        <begin position="460"/>
        <end position="533"/>
    </location>
</feature>
<feature type="compositionally biased region" description="Low complexity" evidence="2">
    <location>
        <begin position="389"/>
        <end position="402"/>
    </location>
</feature>
<proteinExistence type="predicted"/>
<protein>
    <submittedName>
        <fullName evidence="4">Uncharacterized protein</fullName>
    </submittedName>
</protein>